<evidence type="ECO:0000313" key="11">
    <source>
        <dbReference type="EMBL" id="CAL8137282.1"/>
    </source>
</evidence>
<dbReference type="CDD" id="cd16619">
    <property type="entry name" value="mRING-HC-C4C4_TRIM37_C-VIII"/>
    <property type="match status" value="1"/>
</dbReference>
<organism evidence="11 12">
    <name type="scientific">Orchesella dallaii</name>
    <dbReference type="NCBI Taxonomy" id="48710"/>
    <lineage>
        <taxon>Eukaryota</taxon>
        <taxon>Metazoa</taxon>
        <taxon>Ecdysozoa</taxon>
        <taxon>Arthropoda</taxon>
        <taxon>Hexapoda</taxon>
        <taxon>Collembola</taxon>
        <taxon>Entomobryomorpha</taxon>
        <taxon>Entomobryoidea</taxon>
        <taxon>Orchesellidae</taxon>
        <taxon>Orchesellinae</taxon>
        <taxon>Orchesella</taxon>
    </lineage>
</organism>
<dbReference type="SUPFAM" id="SSF49599">
    <property type="entry name" value="TRAF domain-like"/>
    <property type="match status" value="1"/>
</dbReference>
<dbReference type="Pfam" id="PF22486">
    <property type="entry name" value="MATH_2"/>
    <property type="match status" value="1"/>
</dbReference>
<dbReference type="Proteomes" id="UP001642540">
    <property type="component" value="Unassembled WGS sequence"/>
</dbReference>
<keyword evidence="2" id="KW-0963">Cytoplasm</keyword>
<gene>
    <name evidence="11" type="ORF">ODALV1_LOCUS26848</name>
</gene>
<dbReference type="Gene3D" id="3.30.160.60">
    <property type="entry name" value="Classic Zinc Finger"/>
    <property type="match status" value="1"/>
</dbReference>
<feature type="domain" description="RING-type" evidence="8">
    <location>
        <begin position="18"/>
        <end position="58"/>
    </location>
</feature>
<dbReference type="InterPro" id="IPR001841">
    <property type="entry name" value="Znf_RING"/>
</dbReference>
<dbReference type="SUPFAM" id="SSF57845">
    <property type="entry name" value="B-box zinc-binding domain"/>
    <property type="match status" value="1"/>
</dbReference>
<protein>
    <recommendedName>
        <fullName evidence="13">E3 ubiquitin-protein ligase TRIM37</fullName>
    </recommendedName>
</protein>
<feature type="domain" description="B box-type" evidence="9">
    <location>
        <begin position="103"/>
        <end position="146"/>
    </location>
</feature>
<dbReference type="InterPro" id="IPR013083">
    <property type="entry name" value="Znf_RING/FYVE/PHD"/>
</dbReference>
<evidence type="ECO:0000256" key="7">
    <source>
        <dbReference type="SAM" id="MobiDB-lite"/>
    </source>
</evidence>
<evidence type="ECO:0000256" key="1">
    <source>
        <dbReference type="ARBA" id="ARBA00004496"/>
    </source>
</evidence>
<keyword evidence="4 6" id="KW-0863">Zinc-finger</keyword>
<feature type="compositionally biased region" description="Polar residues" evidence="7">
    <location>
        <begin position="472"/>
        <end position="483"/>
    </location>
</feature>
<dbReference type="SUPFAM" id="SSF57850">
    <property type="entry name" value="RING/U-box"/>
    <property type="match status" value="1"/>
</dbReference>
<keyword evidence="12" id="KW-1185">Reference proteome</keyword>
<dbReference type="PANTHER" id="PTHR36754">
    <property type="entry name" value="E3 UBIQUITIN-PROTEIN LIGASE TRIM37"/>
    <property type="match status" value="1"/>
</dbReference>
<evidence type="ECO:0008006" key="13">
    <source>
        <dbReference type="Google" id="ProtNLM"/>
    </source>
</evidence>
<dbReference type="Gene3D" id="3.30.40.10">
    <property type="entry name" value="Zinc/RING finger domain, C3HC4 (zinc finger)"/>
    <property type="match status" value="1"/>
</dbReference>
<sequence>MMSSREPNVESLVQIFRCFICMENLRDARMCPHCSKLCCNHCIRRWLTETRAQCPHCRASLRVNEVVICRWAEEVHQQLDSLQQAMPPKAISATPAPPEAEPITMEKCSTHQKEELSVYCDTCKCCICHECALWSQSHAGHTFKPLDEIYAQHCQQIKEHVTILRRRFMEIISSVQDVEKNIELVRTAKDQRVREIRNAVELMIARLDAQLRAKLTTLVNQKGHLTRKSEDIECLLREIELKLSSGCKSDTIRQSTKILKAIQDTISKSTFALAPVLPDFQSELVPNYDTKTFLVRGFSFLRRKGDPFYSDPMSVNGLDWRLKVYPDGNGVVRGSFLSVFLELSSGPPEPAKYEYRIEMIYQISNDATKNMMREFASDFEVGECWGYNRFFRLDLLETEGYLDRATDSIKLRFDVRPPTYYQKCKDQNWYITNLQAMNRCKSRDLENLRLSRRRQPHSFPRVPVSDVVGSSPRRNTPTQSQAPPSRDNRQSEQDGSSESGSGTESSGESEAEMNTSGVLEDGDCDLDDINNLILTPNAVEVTEDTWSNTASVDENEIGAAGGAVADNLEVMSPATLFAELFRGYMNDESLLVIDDIDPASTAETGAAGDGSNQSSARSNNDSGGDSHDIESTVVPDVLLDGNVATVASESVVQQTTE</sequence>
<keyword evidence="3" id="KW-0479">Metal-binding</keyword>
<dbReference type="CDD" id="cd19779">
    <property type="entry name" value="Bbox2_TRIM37_C-VIII"/>
    <property type="match status" value="1"/>
</dbReference>
<comment type="subcellular location">
    <subcellularLocation>
        <location evidence="1">Cytoplasm</location>
    </subcellularLocation>
</comment>
<dbReference type="PROSITE" id="PS50119">
    <property type="entry name" value="ZF_BBOX"/>
    <property type="match status" value="1"/>
</dbReference>
<evidence type="ECO:0000256" key="2">
    <source>
        <dbReference type="ARBA" id="ARBA00022490"/>
    </source>
</evidence>
<name>A0ABP1RW10_9HEXA</name>
<dbReference type="SMART" id="SM00061">
    <property type="entry name" value="MATH"/>
    <property type="match status" value="1"/>
</dbReference>
<dbReference type="EMBL" id="CAXLJM020000117">
    <property type="protein sequence ID" value="CAL8137282.1"/>
    <property type="molecule type" value="Genomic_DNA"/>
</dbReference>
<evidence type="ECO:0000259" key="8">
    <source>
        <dbReference type="PROSITE" id="PS50089"/>
    </source>
</evidence>
<dbReference type="InterPro" id="IPR053003">
    <property type="entry name" value="TRIM_RBCC_E3_ubiq-ligases"/>
</dbReference>
<dbReference type="SMART" id="SM00336">
    <property type="entry name" value="BBOX"/>
    <property type="match status" value="1"/>
</dbReference>
<accession>A0ABP1RW10</accession>
<reference evidence="11 12" key="1">
    <citation type="submission" date="2024-08" db="EMBL/GenBank/DDBJ databases">
        <authorList>
            <person name="Cucini C."/>
            <person name="Frati F."/>
        </authorList>
    </citation>
    <scope>NUCLEOTIDE SEQUENCE [LARGE SCALE GENOMIC DNA]</scope>
</reference>
<evidence type="ECO:0000256" key="5">
    <source>
        <dbReference type="ARBA" id="ARBA00022833"/>
    </source>
</evidence>
<dbReference type="Pfam" id="PF00643">
    <property type="entry name" value="zf-B_box"/>
    <property type="match status" value="1"/>
</dbReference>
<keyword evidence="5" id="KW-0862">Zinc</keyword>
<proteinExistence type="predicted"/>
<dbReference type="InterPro" id="IPR008974">
    <property type="entry name" value="TRAF-like"/>
</dbReference>
<dbReference type="Gene3D" id="2.60.210.10">
    <property type="entry name" value="Apoptosis, Tumor Necrosis Factor Receptor Associated Protein 2, Chain A"/>
    <property type="match status" value="1"/>
</dbReference>
<evidence type="ECO:0000259" key="9">
    <source>
        <dbReference type="PROSITE" id="PS50119"/>
    </source>
</evidence>
<evidence type="ECO:0000259" key="10">
    <source>
        <dbReference type="PROSITE" id="PS50144"/>
    </source>
</evidence>
<feature type="domain" description="MATH" evidence="10">
    <location>
        <begin position="288"/>
        <end position="415"/>
    </location>
</feature>
<evidence type="ECO:0000256" key="3">
    <source>
        <dbReference type="ARBA" id="ARBA00022723"/>
    </source>
</evidence>
<feature type="compositionally biased region" description="Low complexity" evidence="7">
    <location>
        <begin position="493"/>
        <end position="508"/>
    </location>
</feature>
<feature type="region of interest" description="Disordered" evidence="7">
    <location>
        <begin position="602"/>
        <end position="635"/>
    </location>
</feature>
<feature type="compositionally biased region" description="Polar residues" evidence="7">
    <location>
        <begin position="610"/>
        <end position="623"/>
    </location>
</feature>
<dbReference type="PANTHER" id="PTHR36754:SF2">
    <property type="entry name" value="E3 UBIQUITIN-PROTEIN LIGASE TRIM37"/>
    <property type="match status" value="1"/>
</dbReference>
<evidence type="ECO:0000256" key="6">
    <source>
        <dbReference type="PROSITE-ProRule" id="PRU00024"/>
    </source>
</evidence>
<dbReference type="PROSITE" id="PS50144">
    <property type="entry name" value="MATH"/>
    <property type="match status" value="1"/>
</dbReference>
<evidence type="ECO:0000256" key="4">
    <source>
        <dbReference type="ARBA" id="ARBA00022771"/>
    </source>
</evidence>
<dbReference type="InterPro" id="IPR037299">
    <property type="entry name" value="TRIM37_MATH"/>
</dbReference>
<dbReference type="CDD" id="cd03773">
    <property type="entry name" value="MATH_TRIM37"/>
    <property type="match status" value="1"/>
</dbReference>
<feature type="region of interest" description="Disordered" evidence="7">
    <location>
        <begin position="451"/>
        <end position="522"/>
    </location>
</feature>
<evidence type="ECO:0000313" key="12">
    <source>
        <dbReference type="Proteomes" id="UP001642540"/>
    </source>
</evidence>
<dbReference type="InterPro" id="IPR002083">
    <property type="entry name" value="MATH/TRAF_dom"/>
</dbReference>
<dbReference type="PROSITE" id="PS50089">
    <property type="entry name" value="ZF_RING_2"/>
    <property type="match status" value="1"/>
</dbReference>
<dbReference type="InterPro" id="IPR000315">
    <property type="entry name" value="Znf_B-box"/>
</dbReference>
<comment type="caution">
    <text evidence="11">The sequence shown here is derived from an EMBL/GenBank/DDBJ whole genome shotgun (WGS) entry which is preliminary data.</text>
</comment>